<evidence type="ECO:0000313" key="3">
    <source>
        <dbReference type="Proteomes" id="UP000006729"/>
    </source>
</evidence>
<evidence type="ECO:0000256" key="1">
    <source>
        <dbReference type="SAM" id="Phobius"/>
    </source>
</evidence>
<proteinExistence type="predicted"/>
<dbReference type="AlphaFoldDB" id="A0A2K1WUI3"/>
<keyword evidence="1" id="KW-0472">Membrane</keyword>
<dbReference type="Proteomes" id="UP000006729">
    <property type="component" value="Chromosome 18"/>
</dbReference>
<protein>
    <submittedName>
        <fullName evidence="2">Uncharacterized protein</fullName>
    </submittedName>
</protein>
<keyword evidence="1" id="KW-0812">Transmembrane</keyword>
<name>A0A2K1WUI3_POPTR</name>
<sequence>MLKQLHTIFTRSLERKICRNMTYLTFFQCLSLFLCINLYGNVWKQFIHLFSD</sequence>
<reference evidence="2 3" key="1">
    <citation type="journal article" date="2006" name="Science">
        <title>The genome of black cottonwood, Populus trichocarpa (Torr. &amp; Gray).</title>
        <authorList>
            <person name="Tuskan G.A."/>
            <person name="Difazio S."/>
            <person name="Jansson S."/>
            <person name="Bohlmann J."/>
            <person name="Grigoriev I."/>
            <person name="Hellsten U."/>
            <person name="Putnam N."/>
            <person name="Ralph S."/>
            <person name="Rombauts S."/>
            <person name="Salamov A."/>
            <person name="Schein J."/>
            <person name="Sterck L."/>
            <person name="Aerts A."/>
            <person name="Bhalerao R.R."/>
            <person name="Bhalerao R.P."/>
            <person name="Blaudez D."/>
            <person name="Boerjan W."/>
            <person name="Brun A."/>
            <person name="Brunner A."/>
            <person name="Busov V."/>
            <person name="Campbell M."/>
            <person name="Carlson J."/>
            <person name="Chalot M."/>
            <person name="Chapman J."/>
            <person name="Chen G.L."/>
            <person name="Cooper D."/>
            <person name="Coutinho P.M."/>
            <person name="Couturier J."/>
            <person name="Covert S."/>
            <person name="Cronk Q."/>
            <person name="Cunningham R."/>
            <person name="Davis J."/>
            <person name="Degroeve S."/>
            <person name="Dejardin A."/>
            <person name="Depamphilis C."/>
            <person name="Detter J."/>
            <person name="Dirks B."/>
            <person name="Dubchak I."/>
            <person name="Duplessis S."/>
            <person name="Ehlting J."/>
            <person name="Ellis B."/>
            <person name="Gendler K."/>
            <person name="Goodstein D."/>
            <person name="Gribskov M."/>
            <person name="Grimwood J."/>
            <person name="Groover A."/>
            <person name="Gunter L."/>
            <person name="Hamberger B."/>
            <person name="Heinze B."/>
            <person name="Helariutta Y."/>
            <person name="Henrissat B."/>
            <person name="Holligan D."/>
            <person name="Holt R."/>
            <person name="Huang W."/>
            <person name="Islam-Faridi N."/>
            <person name="Jones S."/>
            <person name="Jones-Rhoades M."/>
            <person name="Jorgensen R."/>
            <person name="Joshi C."/>
            <person name="Kangasjarvi J."/>
            <person name="Karlsson J."/>
            <person name="Kelleher C."/>
            <person name="Kirkpatrick R."/>
            <person name="Kirst M."/>
            <person name="Kohler A."/>
            <person name="Kalluri U."/>
            <person name="Larimer F."/>
            <person name="Leebens-Mack J."/>
            <person name="Leple J.C."/>
            <person name="Locascio P."/>
            <person name="Lou Y."/>
            <person name="Lucas S."/>
            <person name="Martin F."/>
            <person name="Montanini B."/>
            <person name="Napoli C."/>
            <person name="Nelson D.R."/>
            <person name="Nelson C."/>
            <person name="Nieminen K."/>
            <person name="Nilsson O."/>
            <person name="Pereda V."/>
            <person name="Peter G."/>
            <person name="Philippe R."/>
            <person name="Pilate G."/>
            <person name="Poliakov A."/>
            <person name="Razumovskaya J."/>
            <person name="Richardson P."/>
            <person name="Rinaldi C."/>
            <person name="Ritland K."/>
            <person name="Rouze P."/>
            <person name="Ryaboy D."/>
            <person name="Schmutz J."/>
            <person name="Schrader J."/>
            <person name="Segerman B."/>
            <person name="Shin H."/>
            <person name="Siddiqui A."/>
            <person name="Sterky F."/>
            <person name="Terry A."/>
            <person name="Tsai C.J."/>
            <person name="Uberbacher E."/>
            <person name="Unneberg P."/>
            <person name="Vahala J."/>
            <person name="Wall K."/>
            <person name="Wessler S."/>
            <person name="Yang G."/>
            <person name="Yin T."/>
            <person name="Douglas C."/>
            <person name="Marra M."/>
            <person name="Sandberg G."/>
            <person name="Van de Peer Y."/>
            <person name="Rokhsar D."/>
        </authorList>
    </citation>
    <scope>NUCLEOTIDE SEQUENCE [LARGE SCALE GENOMIC DNA]</scope>
    <source>
        <strain evidence="3">cv. Nisqually</strain>
    </source>
</reference>
<organism evidence="2 3">
    <name type="scientific">Populus trichocarpa</name>
    <name type="common">Western balsam poplar</name>
    <name type="synonym">Populus balsamifera subsp. trichocarpa</name>
    <dbReference type="NCBI Taxonomy" id="3694"/>
    <lineage>
        <taxon>Eukaryota</taxon>
        <taxon>Viridiplantae</taxon>
        <taxon>Streptophyta</taxon>
        <taxon>Embryophyta</taxon>
        <taxon>Tracheophyta</taxon>
        <taxon>Spermatophyta</taxon>
        <taxon>Magnoliopsida</taxon>
        <taxon>eudicotyledons</taxon>
        <taxon>Gunneridae</taxon>
        <taxon>Pentapetalae</taxon>
        <taxon>rosids</taxon>
        <taxon>fabids</taxon>
        <taxon>Malpighiales</taxon>
        <taxon>Salicaceae</taxon>
        <taxon>Saliceae</taxon>
        <taxon>Populus</taxon>
    </lineage>
</organism>
<keyword evidence="1" id="KW-1133">Transmembrane helix</keyword>
<dbReference type="InParanoid" id="A0A2K1WUI3"/>
<evidence type="ECO:0000313" key="2">
    <source>
        <dbReference type="EMBL" id="PNS92184.1"/>
    </source>
</evidence>
<accession>A0A2K1WUI3</accession>
<dbReference type="EMBL" id="CM009307">
    <property type="protein sequence ID" value="PNS92184.1"/>
    <property type="molecule type" value="Genomic_DNA"/>
</dbReference>
<keyword evidence="3" id="KW-1185">Reference proteome</keyword>
<gene>
    <name evidence="2" type="ORF">POPTR_018G020300</name>
</gene>
<feature type="transmembrane region" description="Helical" evidence="1">
    <location>
        <begin position="21"/>
        <end position="40"/>
    </location>
</feature>